<proteinExistence type="predicted"/>
<dbReference type="Pfam" id="PF04101">
    <property type="entry name" value="Glyco_tran_28_C"/>
    <property type="match status" value="1"/>
</dbReference>
<reference evidence="2 3" key="1">
    <citation type="submission" date="2016-11" db="EMBL/GenBank/DDBJ databases">
        <title>Gramella sp. LPB0144 isolated from marine environment.</title>
        <authorList>
            <person name="Kim E."/>
            <person name="Yi H."/>
        </authorList>
    </citation>
    <scope>NUCLEOTIDE SEQUENCE [LARGE SCALE GENOMIC DNA]</scope>
    <source>
        <strain evidence="2 3">LPB0144</strain>
    </source>
</reference>
<dbReference type="EMBL" id="CP018153">
    <property type="protein sequence ID" value="APG61435.1"/>
    <property type="molecule type" value="Genomic_DNA"/>
</dbReference>
<dbReference type="GO" id="GO:0016758">
    <property type="term" value="F:hexosyltransferase activity"/>
    <property type="evidence" value="ECO:0007669"/>
    <property type="project" value="InterPro"/>
</dbReference>
<protein>
    <submittedName>
        <fullName evidence="2">Glycosyltransferase</fullName>
    </submittedName>
</protein>
<dbReference type="InterPro" id="IPR007235">
    <property type="entry name" value="Glyco_trans_28_C"/>
</dbReference>
<keyword evidence="3" id="KW-1185">Reference proteome</keyword>
<dbReference type="Proteomes" id="UP000182510">
    <property type="component" value="Chromosome"/>
</dbReference>
<sequence length="353" mass="40519">MTKKRILVAPLNWGLGHATRCIPIINELQRSGFETLIASDGAALELLKKEFPDLIHFELPSYNIQYSRKATFLKWKIMRQLPHLYKTIQAEKKRTEVLVEKHSITGIISDNRLGVRSKNLNKNIYITHQLNVLNGIFTNISSYLHQRYIQNFDQCWVPDLEGEINLSGKLGHPATKPENLRYTGVLSRLRKKAVPVKYDFLIILSGPEPQRGILEEILLKEFQHSDHKILFIRGVINDEVLNTVNPNIDIRNYMFGSDLEEAFNGSKHIISRSGYTSLMDMAEMDKKAFLIPTPGQPEQTYLAKRLEKLNIAPYCMQEDFKLDKLKVISHYKGLGGFGGQRINSTLFTFFEGE</sequence>
<feature type="domain" description="Glycosyl transferase family 28 C-terminal" evidence="1">
    <location>
        <begin position="221"/>
        <end position="325"/>
    </location>
</feature>
<dbReference type="STRING" id="1913577.LPB144_08610"/>
<keyword evidence="2" id="KW-0808">Transferase</keyword>
<evidence type="ECO:0000313" key="2">
    <source>
        <dbReference type="EMBL" id="APG61435.1"/>
    </source>
</evidence>
<dbReference type="KEGG" id="grl:LPB144_08610"/>
<dbReference type="Gene3D" id="3.40.50.2000">
    <property type="entry name" value="Glycogen Phosphorylase B"/>
    <property type="match status" value="1"/>
</dbReference>
<evidence type="ECO:0000313" key="3">
    <source>
        <dbReference type="Proteomes" id="UP000182510"/>
    </source>
</evidence>
<gene>
    <name evidence="2" type="ORF">LPB144_08610</name>
</gene>
<dbReference type="AlphaFoldDB" id="A0A1L3J8I0"/>
<evidence type="ECO:0000259" key="1">
    <source>
        <dbReference type="Pfam" id="PF04101"/>
    </source>
</evidence>
<dbReference type="OrthoDB" id="9803241at2"/>
<accession>A0A1L3J8I0</accession>
<dbReference type="SUPFAM" id="SSF53756">
    <property type="entry name" value="UDP-Glycosyltransferase/glycogen phosphorylase"/>
    <property type="match status" value="1"/>
</dbReference>
<name>A0A1L3J8I0_9FLAO</name>
<organism evidence="2 3">
    <name type="scientific">Christiangramia salexigens</name>
    <dbReference type="NCBI Taxonomy" id="1913577"/>
    <lineage>
        <taxon>Bacteria</taxon>
        <taxon>Pseudomonadati</taxon>
        <taxon>Bacteroidota</taxon>
        <taxon>Flavobacteriia</taxon>
        <taxon>Flavobacteriales</taxon>
        <taxon>Flavobacteriaceae</taxon>
        <taxon>Christiangramia</taxon>
    </lineage>
</organism>